<keyword evidence="1" id="KW-0472">Membrane</keyword>
<keyword evidence="1" id="KW-1133">Transmembrane helix</keyword>
<accession>A0AAJ6P5M2</accession>
<keyword evidence="1" id="KW-0812">Transmembrane</keyword>
<evidence type="ECO:0000313" key="3">
    <source>
        <dbReference type="Proteomes" id="UP001199528"/>
    </source>
</evidence>
<dbReference type="RefSeq" id="WP_272655345.1">
    <property type="nucleotide sequence ID" value="NZ_CP085083.1"/>
</dbReference>
<dbReference type="EMBL" id="CP085083">
    <property type="protein sequence ID" value="WDZ51565.1"/>
    <property type="molecule type" value="Genomic_DNA"/>
</dbReference>
<dbReference type="Proteomes" id="UP001199528">
    <property type="component" value="Chromosome"/>
</dbReference>
<sequence length="384" mass="45572">MGYSLGFWLEDDTTSQSDSDKPKNKVELHINYWSLEAKQACNYLDIGLRLNLAHFTTLKSINFYFPFKMEKENYMGNLGNVICSKDELIELIFNEKLKSSSDGVNYKDITFLGDENKGLRVYKELEIGDDPNDVKFIVNEDGESTKVIIPKAIIKHEESDNLYHYFRFRLKLSSKQVRILSQNYEPEDRLVVSKFEKIEVIDFRLNELRDLPATICNHLNNNFILEQIHLFIIRDIHDELKLSHDKYKRCRLLEKEVWNEYLYFKTEKAALPTQMLIYHFDKKDKKDENEFNHIDRFNAFAKFVRVKVTFVNILAFVFSVIILGSLGSLIATVFIESRPNGIYFWAKHLIFHVFIAFCMIYMVYRILHTFWKGNFKLQWPIRRS</sequence>
<feature type="transmembrane region" description="Helical" evidence="1">
    <location>
        <begin position="341"/>
        <end position="364"/>
    </location>
</feature>
<evidence type="ECO:0000256" key="1">
    <source>
        <dbReference type="SAM" id="Phobius"/>
    </source>
</evidence>
<evidence type="ECO:0000313" key="2">
    <source>
        <dbReference type="EMBL" id="WDZ51565.1"/>
    </source>
</evidence>
<dbReference type="AlphaFoldDB" id="A0AAJ6P5M2"/>
<gene>
    <name evidence="2" type="ORF">LF296_01805</name>
</gene>
<reference evidence="2" key="2">
    <citation type="submission" date="2023-02" db="EMBL/GenBank/DDBJ databases">
        <authorList>
            <person name="Huang Y."/>
            <person name="Zhang Y."/>
            <person name="Zhang T."/>
            <person name="Wang J."/>
        </authorList>
    </citation>
    <scope>NUCLEOTIDE SEQUENCE</scope>
    <source>
        <strain evidence="2">KJ-1</strain>
    </source>
</reference>
<reference evidence="2" key="1">
    <citation type="journal article" date="2022" name="Front Environ Sci">
        <title>Complete genome sequence analysis of a novel alkane-degrading bacterial strain, Acinetobacter vivianii KJ-1, and its diesel degradation ability.</title>
        <authorList>
            <person name="Zhang Y."/>
            <person name="Song F."/>
            <person name="Wang J."/>
            <person name="Zhao Q."/>
            <person name="Zheng L."/>
            <person name="Wang Z."/>
            <person name="Zhang X."/>
            <person name="Gao Y."/>
            <person name="Chen G."/>
            <person name="Huang Y."/>
        </authorList>
    </citation>
    <scope>NUCLEOTIDE SEQUENCE</scope>
    <source>
        <strain evidence="2">KJ-1</strain>
    </source>
</reference>
<name>A0AAJ6P5M2_9GAMM</name>
<organism evidence="2 3">
    <name type="scientific">Acinetobacter vivianii</name>
    <dbReference type="NCBI Taxonomy" id="1776742"/>
    <lineage>
        <taxon>Bacteria</taxon>
        <taxon>Pseudomonadati</taxon>
        <taxon>Pseudomonadota</taxon>
        <taxon>Gammaproteobacteria</taxon>
        <taxon>Moraxellales</taxon>
        <taxon>Moraxellaceae</taxon>
        <taxon>Acinetobacter</taxon>
    </lineage>
</organism>
<proteinExistence type="predicted"/>
<protein>
    <submittedName>
        <fullName evidence="2">Uncharacterized protein</fullName>
    </submittedName>
</protein>
<feature type="transmembrane region" description="Helical" evidence="1">
    <location>
        <begin position="310"/>
        <end position="335"/>
    </location>
</feature>
<dbReference type="KEGG" id="aviv:LF296_01805"/>